<comment type="cofactor">
    <cofactor evidence="9 11">
        <name>Zn(2+)</name>
        <dbReference type="ChEBI" id="CHEBI:29105"/>
    </cofactor>
    <text evidence="9 11">Binds 1 zinc ion per subunit.</text>
</comment>
<dbReference type="InterPro" id="IPR045357">
    <property type="entry name" value="Aminopeptidase_N-like_N"/>
</dbReference>
<dbReference type="EnsemblBacteria" id="ABK77113">
    <property type="protein sequence ID" value="ABK77113"/>
    <property type="gene ID" value="CENSYa_0479"/>
</dbReference>
<evidence type="ECO:0000256" key="9">
    <source>
        <dbReference type="PIRSR" id="PIRSR634016-3"/>
    </source>
</evidence>
<dbReference type="Gene3D" id="1.10.390.10">
    <property type="entry name" value="Neutral Protease Domain 2"/>
    <property type="match status" value="1"/>
</dbReference>
<dbReference type="STRING" id="414004.CENSYa_0479"/>
<evidence type="ECO:0000256" key="7">
    <source>
        <dbReference type="ARBA" id="ARBA00023049"/>
    </source>
</evidence>
<keyword evidence="2 11" id="KW-0031">Aminopeptidase</keyword>
<gene>
    <name evidence="15" type="ordered locus">CENSYa_0479</name>
</gene>
<keyword evidence="4 9" id="KW-0479">Metal-binding</keyword>
<dbReference type="InterPro" id="IPR014782">
    <property type="entry name" value="Peptidase_M1_dom"/>
</dbReference>
<evidence type="ECO:0000259" key="14">
    <source>
        <dbReference type="Pfam" id="PF17900"/>
    </source>
</evidence>
<dbReference type="Gene3D" id="2.60.40.1910">
    <property type="match status" value="1"/>
</dbReference>
<dbReference type="KEGG" id="csy:CENSYa_0479"/>
<organism evidence="15 16">
    <name type="scientific">Cenarchaeum symbiosum (strain A)</name>
    <dbReference type="NCBI Taxonomy" id="414004"/>
    <lineage>
        <taxon>Archaea</taxon>
        <taxon>Nitrososphaerota</taxon>
        <taxon>Candidatus Cenarchaeales</taxon>
        <taxon>Candidatus Cenarchaeaceae</taxon>
        <taxon>Candidatus Cenarchaeum</taxon>
    </lineage>
</organism>
<dbReference type="InterPro" id="IPR034016">
    <property type="entry name" value="M1_APN-typ"/>
</dbReference>
<dbReference type="GO" id="GO:0070006">
    <property type="term" value="F:metalloaminopeptidase activity"/>
    <property type="evidence" value="ECO:0007669"/>
    <property type="project" value="TreeGrafter"/>
</dbReference>
<evidence type="ECO:0000259" key="13">
    <source>
        <dbReference type="Pfam" id="PF11838"/>
    </source>
</evidence>
<feature type="domain" description="Aminopeptidase N-like N-terminal" evidence="14">
    <location>
        <begin position="23"/>
        <end position="201"/>
    </location>
</feature>
<dbReference type="InterPro" id="IPR027268">
    <property type="entry name" value="Peptidase_M4/M1_CTD_sf"/>
</dbReference>
<dbReference type="SUPFAM" id="SSF55486">
    <property type="entry name" value="Metalloproteases ('zincins'), catalytic domain"/>
    <property type="match status" value="1"/>
</dbReference>
<dbReference type="InterPro" id="IPR001930">
    <property type="entry name" value="Peptidase_M1"/>
</dbReference>
<evidence type="ECO:0000313" key="16">
    <source>
        <dbReference type="Proteomes" id="UP000000758"/>
    </source>
</evidence>
<dbReference type="Pfam" id="PF17900">
    <property type="entry name" value="Peptidase_M1_N"/>
    <property type="match status" value="1"/>
</dbReference>
<dbReference type="InterPro" id="IPR024571">
    <property type="entry name" value="ERAP1-like_C_dom"/>
</dbReference>
<dbReference type="PRINTS" id="PR00756">
    <property type="entry name" value="ALADIPTASE"/>
</dbReference>
<name>A0RUU6_CENSY</name>
<dbReference type="GO" id="GO:0043171">
    <property type="term" value="P:peptide catabolic process"/>
    <property type="evidence" value="ECO:0007669"/>
    <property type="project" value="TreeGrafter"/>
</dbReference>
<feature type="site" description="Transition state stabilizer" evidence="10">
    <location>
        <position position="393"/>
    </location>
</feature>
<dbReference type="HOGENOM" id="CLU_003705_0_1_2"/>
<feature type="domain" description="ERAP1-like C-terminal" evidence="13">
    <location>
        <begin position="521"/>
        <end position="829"/>
    </location>
</feature>
<evidence type="ECO:0000256" key="4">
    <source>
        <dbReference type="ARBA" id="ARBA00022723"/>
    </source>
</evidence>
<keyword evidence="3 11" id="KW-0645">Protease</keyword>
<evidence type="ECO:0000256" key="1">
    <source>
        <dbReference type="ARBA" id="ARBA00010136"/>
    </source>
</evidence>
<dbReference type="PANTHER" id="PTHR11533:SF174">
    <property type="entry name" value="PUROMYCIN-SENSITIVE AMINOPEPTIDASE-RELATED"/>
    <property type="match status" value="1"/>
</dbReference>
<feature type="binding site" evidence="9">
    <location>
        <position position="330"/>
    </location>
    <ligand>
        <name>Zn(2+)</name>
        <dbReference type="ChEBI" id="CHEBI:29105"/>
        <note>catalytic</note>
    </ligand>
</feature>
<evidence type="ECO:0000256" key="8">
    <source>
        <dbReference type="PIRSR" id="PIRSR634016-1"/>
    </source>
</evidence>
<dbReference type="Proteomes" id="UP000000758">
    <property type="component" value="Chromosome"/>
</dbReference>
<evidence type="ECO:0000256" key="3">
    <source>
        <dbReference type="ARBA" id="ARBA00022670"/>
    </source>
</evidence>
<reference evidence="15 16" key="1">
    <citation type="journal article" date="2006" name="Proc. Natl. Acad. Sci. U.S.A.">
        <title>Genomic analysis of the uncultivated marine crenarchaeote Cenarchaeum symbiosum.</title>
        <authorList>
            <person name="Hallam S.J."/>
            <person name="Konstantinidis K.T."/>
            <person name="Putnam N."/>
            <person name="Schleper C."/>
            <person name="Watanabe Y."/>
            <person name="Sugahara J."/>
            <person name="Preston C."/>
            <person name="de la Torre J."/>
            <person name="Richardson P.M."/>
            <person name="DeLong E.F."/>
        </authorList>
    </citation>
    <scope>NUCLEOTIDE SEQUENCE [LARGE SCALE GENOMIC DNA]</scope>
    <source>
        <strain evidence="16">A</strain>
    </source>
</reference>
<comment type="similarity">
    <text evidence="1 11">Belongs to the peptidase M1 family.</text>
</comment>
<feature type="active site" description="Proton acceptor" evidence="8">
    <location>
        <position position="308"/>
    </location>
</feature>
<dbReference type="InterPro" id="IPR042097">
    <property type="entry name" value="Aminopeptidase_N-like_N_sf"/>
</dbReference>
<dbReference type="GO" id="GO:0005615">
    <property type="term" value="C:extracellular space"/>
    <property type="evidence" value="ECO:0007669"/>
    <property type="project" value="TreeGrafter"/>
</dbReference>
<dbReference type="FunFam" id="1.10.390.10:FF:000006">
    <property type="entry name" value="Puromycin-sensitive aminopeptidase"/>
    <property type="match status" value="1"/>
</dbReference>
<dbReference type="CDD" id="cd09601">
    <property type="entry name" value="M1_APN-Q_like"/>
    <property type="match status" value="1"/>
</dbReference>
<evidence type="ECO:0000256" key="11">
    <source>
        <dbReference type="RuleBase" id="RU364040"/>
    </source>
</evidence>
<dbReference type="Pfam" id="PF01433">
    <property type="entry name" value="Peptidase_M1"/>
    <property type="match status" value="1"/>
</dbReference>
<dbReference type="Gene3D" id="1.25.50.20">
    <property type="match status" value="1"/>
</dbReference>
<dbReference type="GO" id="GO:0006508">
    <property type="term" value="P:proteolysis"/>
    <property type="evidence" value="ECO:0007669"/>
    <property type="project" value="UniProtKB-KW"/>
</dbReference>
<keyword evidence="7 11" id="KW-0482">Metalloprotease</keyword>
<evidence type="ECO:0000256" key="10">
    <source>
        <dbReference type="PIRSR" id="PIRSR634016-4"/>
    </source>
</evidence>
<dbReference type="GO" id="GO:0008270">
    <property type="term" value="F:zinc ion binding"/>
    <property type="evidence" value="ECO:0007669"/>
    <property type="project" value="UniProtKB-UniRule"/>
</dbReference>
<dbReference type="GO" id="GO:0042277">
    <property type="term" value="F:peptide binding"/>
    <property type="evidence" value="ECO:0007669"/>
    <property type="project" value="TreeGrafter"/>
</dbReference>
<sequence length="846" mass="94645">MASGRRTGGARKAWQKAPMSYTPENYRLDYVIDLDKLTFSCSETVRVAAPRPTSEFKLHSADLSITKASIDMPGRTVPAKIIQDEKAELLLLRSAEKVSGRCKLNIEFAGKLKDELRGLYLSRYKSGKKTKHLATTQFEAADARRAFPCWDEPEAKATFDISITTGNKNTAISNMPETSKKRSGPRTKYVFATTPVMSTYLVYLGAGEFEFVSGKHGNVTVRVAATAGKIRSARYALDLGKSILGEYEKYFGAKYPLPKLDLIAIPDFAAGAMENWGAITFREALLLYDPKSSTTRTKQLIAEVISHEIAHQWFGNLVTMKWWNDLWLNESFATFMATKILDKIYPEWELWEQFVGDAMPTAMALDALKSSHPIDVKVREPSEIREIFDAISYDKGGCILRMLEEYVTAAKFRRGLRAYIKKFAYGNAEGGDLWDAIGRESGRPVRRMMEGWIGQTGFPVVEAARHGSTMRLKQRRFLMGPRGKAGGRWSIPVTIGRKKPLYRTLMEKESASIPVSGGELVLNHGRYGFYRAKYDQSCLLDLKYAVESKAIPHIDRWAVQDDLYALCLAGEATLSDYLDMADAYSNEGGYLAAMGVSANLNSIRLRTYHEPYYHMIQARCIRHYTGMHSRLGWDARKGEAHTDALLRGLVISVLGRMGDEGILEEARRRFAGLRRGRPLPADLREAVYSVIAWNGGAKEYKEIAAMYEAAPTEEERTRLLGALCHPADSKLLQKTLDYSLGAAVRPQNMHIPAARIAANPHGTAIVWPWMKKNWTVITKKTGTGNPLLNRIVGSLSLVADKKIEEEARLFYKRNPAPGTEMTLRQALEASGMRRAFLARASAEFGA</sequence>
<feature type="binding site" evidence="9">
    <location>
        <position position="311"/>
    </location>
    <ligand>
        <name>Zn(2+)</name>
        <dbReference type="ChEBI" id="CHEBI:29105"/>
        <note>catalytic</note>
    </ligand>
</feature>
<evidence type="ECO:0000259" key="12">
    <source>
        <dbReference type="Pfam" id="PF01433"/>
    </source>
</evidence>
<dbReference type="MEROPS" id="M01.010"/>
<evidence type="ECO:0000256" key="5">
    <source>
        <dbReference type="ARBA" id="ARBA00022801"/>
    </source>
</evidence>
<accession>A0RUU6</accession>
<dbReference type="InterPro" id="IPR050344">
    <property type="entry name" value="Peptidase_M1_aminopeptidases"/>
</dbReference>
<dbReference type="AlphaFoldDB" id="A0RUU6"/>
<dbReference type="SUPFAM" id="SSF63737">
    <property type="entry name" value="Leukotriene A4 hydrolase N-terminal domain"/>
    <property type="match status" value="1"/>
</dbReference>
<dbReference type="PANTHER" id="PTHR11533">
    <property type="entry name" value="PROTEASE M1 ZINC METALLOPROTEASE"/>
    <property type="match status" value="1"/>
</dbReference>
<dbReference type="EC" id="3.4.11.-" evidence="11"/>
<feature type="binding site" evidence="9">
    <location>
        <position position="307"/>
    </location>
    <ligand>
        <name>Zn(2+)</name>
        <dbReference type="ChEBI" id="CHEBI:29105"/>
        <note>catalytic</note>
    </ligand>
</feature>
<evidence type="ECO:0000313" key="15">
    <source>
        <dbReference type="EMBL" id="ABK77113.1"/>
    </source>
</evidence>
<dbReference type="PATRIC" id="fig|414004.10.peg.438"/>
<keyword evidence="6 9" id="KW-0862">Zinc</keyword>
<dbReference type="EMBL" id="DP000238">
    <property type="protein sequence ID" value="ABK77113.1"/>
    <property type="molecule type" value="Genomic_DNA"/>
</dbReference>
<dbReference type="Gene3D" id="2.60.40.1730">
    <property type="entry name" value="tricorn interacting facor f3 domain"/>
    <property type="match status" value="1"/>
</dbReference>
<evidence type="ECO:0000256" key="6">
    <source>
        <dbReference type="ARBA" id="ARBA00022833"/>
    </source>
</evidence>
<protein>
    <recommendedName>
        <fullName evidence="11">Aminopeptidase</fullName>
        <ecNumber evidence="11">3.4.11.-</ecNumber>
    </recommendedName>
</protein>
<keyword evidence="16" id="KW-1185">Reference proteome</keyword>
<feature type="domain" description="Peptidase M1 membrane alanine aminopeptidase" evidence="12">
    <location>
        <begin position="235"/>
        <end position="452"/>
    </location>
</feature>
<dbReference type="Pfam" id="PF11838">
    <property type="entry name" value="ERAP1_C"/>
    <property type="match status" value="1"/>
</dbReference>
<dbReference type="GO" id="GO:0005737">
    <property type="term" value="C:cytoplasm"/>
    <property type="evidence" value="ECO:0007669"/>
    <property type="project" value="TreeGrafter"/>
</dbReference>
<dbReference type="GO" id="GO:0016020">
    <property type="term" value="C:membrane"/>
    <property type="evidence" value="ECO:0007669"/>
    <property type="project" value="TreeGrafter"/>
</dbReference>
<evidence type="ECO:0000256" key="2">
    <source>
        <dbReference type="ARBA" id="ARBA00022438"/>
    </source>
</evidence>
<keyword evidence="5 11" id="KW-0378">Hydrolase</keyword>
<proteinExistence type="inferred from homology"/>